<proteinExistence type="predicted"/>
<dbReference type="Pfam" id="PF13424">
    <property type="entry name" value="TPR_12"/>
    <property type="match status" value="1"/>
</dbReference>
<keyword evidence="2" id="KW-0812">Transmembrane</keyword>
<protein>
    <submittedName>
        <fullName evidence="3">Tetratricopeptide repeat protein</fullName>
    </submittedName>
</protein>
<keyword evidence="1" id="KW-0802">TPR repeat</keyword>
<dbReference type="SUPFAM" id="SSF48452">
    <property type="entry name" value="TPR-like"/>
    <property type="match status" value="2"/>
</dbReference>
<name>A0A4Q1CI21_9BACT</name>
<dbReference type="Proteomes" id="UP000290204">
    <property type="component" value="Unassembled WGS sequence"/>
</dbReference>
<feature type="repeat" description="TPR" evidence="1">
    <location>
        <begin position="228"/>
        <end position="261"/>
    </location>
</feature>
<dbReference type="Gene3D" id="1.25.40.10">
    <property type="entry name" value="Tetratricopeptide repeat domain"/>
    <property type="match status" value="1"/>
</dbReference>
<dbReference type="OrthoDB" id="920116at2"/>
<comment type="caution">
    <text evidence="3">The sequence shown here is derived from an EMBL/GenBank/DDBJ whole genome shotgun (WGS) entry which is preliminary data.</text>
</comment>
<dbReference type="AlphaFoldDB" id="A0A4Q1CI21"/>
<dbReference type="InterPro" id="IPR011990">
    <property type="entry name" value="TPR-like_helical_dom_sf"/>
</dbReference>
<feature type="transmembrane region" description="Helical" evidence="2">
    <location>
        <begin position="417"/>
        <end position="438"/>
    </location>
</feature>
<dbReference type="GO" id="GO:0006355">
    <property type="term" value="P:regulation of DNA-templated transcription"/>
    <property type="evidence" value="ECO:0007669"/>
    <property type="project" value="InterPro"/>
</dbReference>
<dbReference type="PROSITE" id="PS50005">
    <property type="entry name" value="TPR"/>
    <property type="match status" value="1"/>
</dbReference>
<evidence type="ECO:0000313" key="4">
    <source>
        <dbReference type="Proteomes" id="UP000290204"/>
    </source>
</evidence>
<accession>A0A4Q1CI21</accession>
<organism evidence="3 4">
    <name type="scientific">Lacibacter luteus</name>
    <dbReference type="NCBI Taxonomy" id="2508719"/>
    <lineage>
        <taxon>Bacteria</taxon>
        <taxon>Pseudomonadati</taxon>
        <taxon>Bacteroidota</taxon>
        <taxon>Chitinophagia</taxon>
        <taxon>Chitinophagales</taxon>
        <taxon>Chitinophagaceae</taxon>
        <taxon>Lacibacter</taxon>
    </lineage>
</organism>
<reference evidence="3 4" key="1">
    <citation type="submission" date="2019-01" db="EMBL/GenBank/DDBJ databases">
        <title>Lacibacter sp. strain TTM-7.</title>
        <authorList>
            <person name="Chen W.-M."/>
        </authorList>
    </citation>
    <scope>NUCLEOTIDE SEQUENCE [LARGE SCALE GENOMIC DNA]</scope>
    <source>
        <strain evidence="3 4">TTM-7</strain>
    </source>
</reference>
<dbReference type="InterPro" id="IPR019734">
    <property type="entry name" value="TPR_rpt"/>
</dbReference>
<dbReference type="PANTHER" id="PTHR10098">
    <property type="entry name" value="RAPSYN-RELATED"/>
    <property type="match status" value="1"/>
</dbReference>
<evidence type="ECO:0000256" key="1">
    <source>
        <dbReference type="PROSITE-ProRule" id="PRU00339"/>
    </source>
</evidence>
<dbReference type="SUPFAM" id="SSF46894">
    <property type="entry name" value="C-terminal effector domain of the bipartite response regulators"/>
    <property type="match status" value="1"/>
</dbReference>
<gene>
    <name evidence="3" type="ORF">ESA94_11500</name>
</gene>
<dbReference type="GO" id="GO:0003677">
    <property type="term" value="F:DNA binding"/>
    <property type="evidence" value="ECO:0007669"/>
    <property type="project" value="InterPro"/>
</dbReference>
<evidence type="ECO:0000256" key="2">
    <source>
        <dbReference type="SAM" id="Phobius"/>
    </source>
</evidence>
<keyword evidence="4" id="KW-1185">Reference proteome</keyword>
<dbReference type="EMBL" id="SDHW01000003">
    <property type="protein sequence ID" value="RXK59684.1"/>
    <property type="molecule type" value="Genomic_DNA"/>
</dbReference>
<sequence>MPPRKIIDHILLLIICIITCVMVSAQNKLGLDPAKWAYELSKKELTEVNSMGSLSLQLMETDSVKALHFLDAVERSANAKGYFFTAHFCMVKAKFLYDKCIMQDSTRSKQPGDVNRIADQMRKLFVTALDAAYHTEDDKTIGWVSFYSAKTMRKLGETSWAVMYSKNGVDLFEKIGYEVEPTVYTDLADLLLYVKEYDQCIRYAEKGIAGWAKVQDDNVFINTKTYKIRAYNIPGVAHYEKQQYDSAFYYYQNALTLAKRYNDTLWTAILLGNIGKLMFTQNRYDSAYALFVNDYKNSKQKGAYDNAANAAQWAARANLAMGNKIVALNEARDALKLLRFHPNDIYLRNTCYTLTQVHRALNNYDSAFYYNELYNKLNDSLEREAVINSLAISKARLNDEVSRYNIQKINKEKKEQFFIRNVLIAAIIGLFLIVLLIINRGWLKQKIAVEKAQREKKMMEQEMLSAKEQMNSFTSHIIEKTNLIEKLELQIASRQATEEQTTVIAELIQYTILTEDDWIKFRLLFEKIFPQFFQTLKQTVAEITVAEQRMAALIRLQLTTKQMSAMLGISIDSVHKTRQRLRQRLKLNSEINLEEYIASV</sequence>
<keyword evidence="2" id="KW-1133">Transmembrane helix</keyword>
<keyword evidence="2" id="KW-0472">Membrane</keyword>
<evidence type="ECO:0000313" key="3">
    <source>
        <dbReference type="EMBL" id="RXK59684.1"/>
    </source>
</evidence>
<dbReference type="InterPro" id="IPR016032">
    <property type="entry name" value="Sig_transdc_resp-reg_C-effctor"/>
</dbReference>